<dbReference type="GO" id="GO:0008168">
    <property type="term" value="F:methyltransferase activity"/>
    <property type="evidence" value="ECO:0007669"/>
    <property type="project" value="UniProtKB-KW"/>
</dbReference>
<dbReference type="PANTHER" id="PTHR20974:SF0">
    <property type="entry name" value="UPF0585 PROTEIN CG18661"/>
    <property type="match status" value="1"/>
</dbReference>
<sequence>MKPIAESCLRNQQPIAEVLSGVLNNVKAVLELGSGTGQHGVYLAQRFPHLTWQPSDLKECLPGMRQWWQDAALGNLCEPIELDVTSENWPTTLTYDAIFTANTLHFVSWRIAEALLVGAANILPLDGILCIYGPFNENGQYTGEGNRQFDQWLKARDPESGIKEIERVEDLLANFGLALKSRHQMPANNLMLVFQ</sequence>
<organism evidence="1 2">
    <name type="scientific">Alkalimarinus alittae</name>
    <dbReference type="NCBI Taxonomy" id="2961619"/>
    <lineage>
        <taxon>Bacteria</taxon>
        <taxon>Pseudomonadati</taxon>
        <taxon>Pseudomonadota</taxon>
        <taxon>Gammaproteobacteria</taxon>
        <taxon>Alteromonadales</taxon>
        <taxon>Alteromonadaceae</taxon>
        <taxon>Alkalimarinus</taxon>
    </lineage>
</organism>
<dbReference type="InterPro" id="IPR010342">
    <property type="entry name" value="DUF938"/>
</dbReference>
<reference evidence="1" key="1">
    <citation type="submission" date="2022-06" db="EMBL/GenBank/DDBJ databases">
        <title>Alkalimarinus sp. nov., isolated from gut of a Alitta virens.</title>
        <authorList>
            <person name="Yang A.I."/>
            <person name="Shin N.-R."/>
        </authorList>
    </citation>
    <scope>NUCLEOTIDE SEQUENCE</scope>
    <source>
        <strain evidence="1">A2M4</strain>
    </source>
</reference>
<evidence type="ECO:0000313" key="1">
    <source>
        <dbReference type="EMBL" id="UZE96045.1"/>
    </source>
</evidence>
<name>A0ABY6N1Z4_9ALTE</name>
<evidence type="ECO:0000313" key="2">
    <source>
        <dbReference type="Proteomes" id="UP001163739"/>
    </source>
</evidence>
<dbReference type="RefSeq" id="WP_265047530.1">
    <property type="nucleotide sequence ID" value="NZ_CP100390.1"/>
</dbReference>
<keyword evidence="2" id="KW-1185">Reference proteome</keyword>
<keyword evidence="1" id="KW-0808">Transferase</keyword>
<dbReference type="EMBL" id="CP100390">
    <property type="protein sequence ID" value="UZE96045.1"/>
    <property type="molecule type" value="Genomic_DNA"/>
</dbReference>
<dbReference type="GO" id="GO:0032259">
    <property type="term" value="P:methylation"/>
    <property type="evidence" value="ECO:0007669"/>
    <property type="project" value="UniProtKB-KW"/>
</dbReference>
<keyword evidence="1" id="KW-0489">Methyltransferase</keyword>
<dbReference type="PANTHER" id="PTHR20974">
    <property type="entry name" value="UPF0585 PROTEIN CG18661"/>
    <property type="match status" value="1"/>
</dbReference>
<dbReference type="InterPro" id="IPR029063">
    <property type="entry name" value="SAM-dependent_MTases_sf"/>
</dbReference>
<dbReference type="SUPFAM" id="SSF53335">
    <property type="entry name" value="S-adenosyl-L-methionine-dependent methyltransferases"/>
    <property type="match status" value="1"/>
</dbReference>
<dbReference type="Pfam" id="PF06080">
    <property type="entry name" value="DUF938"/>
    <property type="match status" value="1"/>
</dbReference>
<protein>
    <submittedName>
        <fullName evidence="1">Class I SAM-dependent methyltransferase</fullName>
    </submittedName>
</protein>
<gene>
    <name evidence="1" type="ORF">NKI27_18670</name>
</gene>
<dbReference type="Proteomes" id="UP001163739">
    <property type="component" value="Chromosome"/>
</dbReference>
<dbReference type="Gene3D" id="3.40.50.150">
    <property type="entry name" value="Vaccinia Virus protein VP39"/>
    <property type="match status" value="1"/>
</dbReference>
<proteinExistence type="predicted"/>
<accession>A0ABY6N1Z4</accession>